<evidence type="ECO:0000313" key="11">
    <source>
        <dbReference type="Proteomes" id="UP000199287"/>
    </source>
</evidence>
<evidence type="ECO:0000256" key="1">
    <source>
        <dbReference type="ARBA" id="ARBA00004236"/>
    </source>
</evidence>
<keyword evidence="11" id="KW-1185">Reference proteome</keyword>
<dbReference type="SMART" id="SM00382">
    <property type="entry name" value="AAA"/>
    <property type="match status" value="1"/>
</dbReference>
<keyword evidence="3" id="KW-0813">Transport</keyword>
<dbReference type="EMBL" id="FOQA01000004">
    <property type="protein sequence ID" value="SFH93503.1"/>
    <property type="molecule type" value="Genomic_DNA"/>
</dbReference>
<evidence type="ECO:0000256" key="2">
    <source>
        <dbReference type="ARBA" id="ARBA00005417"/>
    </source>
</evidence>
<evidence type="ECO:0000256" key="3">
    <source>
        <dbReference type="ARBA" id="ARBA00022448"/>
    </source>
</evidence>
<keyword evidence="8" id="KW-0472">Membrane</keyword>
<protein>
    <submittedName>
        <fullName evidence="10">ABC-2 type transport system ATP-binding protein</fullName>
    </submittedName>
</protein>
<dbReference type="PANTHER" id="PTHR42711">
    <property type="entry name" value="ABC TRANSPORTER ATP-BINDING PROTEIN"/>
    <property type="match status" value="1"/>
</dbReference>
<feature type="domain" description="ABC transporter" evidence="9">
    <location>
        <begin position="4"/>
        <end position="234"/>
    </location>
</feature>
<dbReference type="RefSeq" id="WP_093371729.1">
    <property type="nucleotide sequence ID" value="NZ_FOQA01000004.1"/>
</dbReference>
<dbReference type="InterPro" id="IPR003439">
    <property type="entry name" value="ABC_transporter-like_ATP-bd"/>
</dbReference>
<dbReference type="Proteomes" id="UP000199287">
    <property type="component" value="Unassembled WGS sequence"/>
</dbReference>
<comment type="subcellular location">
    <subcellularLocation>
        <location evidence="1">Cell membrane</location>
    </subcellularLocation>
</comment>
<evidence type="ECO:0000259" key="9">
    <source>
        <dbReference type="PROSITE" id="PS50893"/>
    </source>
</evidence>
<name>A0A1I3E3X6_9FIRM</name>
<dbReference type="InterPro" id="IPR050763">
    <property type="entry name" value="ABC_transporter_ATP-binding"/>
</dbReference>
<comment type="similarity">
    <text evidence="2">Belongs to the ABC transporter superfamily.</text>
</comment>
<keyword evidence="5" id="KW-0547">Nucleotide-binding</keyword>
<keyword evidence="6 10" id="KW-0067">ATP-binding</keyword>
<organism evidence="10 11">
    <name type="scientific">Tindallia magadiensis</name>
    <dbReference type="NCBI Taxonomy" id="69895"/>
    <lineage>
        <taxon>Bacteria</taxon>
        <taxon>Bacillati</taxon>
        <taxon>Bacillota</taxon>
        <taxon>Clostridia</taxon>
        <taxon>Peptostreptococcales</taxon>
        <taxon>Tindalliaceae</taxon>
        <taxon>Tindallia</taxon>
    </lineage>
</organism>
<dbReference type="InterPro" id="IPR027417">
    <property type="entry name" value="P-loop_NTPase"/>
</dbReference>
<accession>A0A1I3E3X6</accession>
<dbReference type="PANTHER" id="PTHR42711:SF5">
    <property type="entry name" value="ABC TRANSPORTER ATP-BINDING PROTEIN NATA"/>
    <property type="match status" value="1"/>
</dbReference>
<evidence type="ECO:0000256" key="6">
    <source>
        <dbReference type="ARBA" id="ARBA00022840"/>
    </source>
</evidence>
<evidence type="ECO:0000313" key="10">
    <source>
        <dbReference type="EMBL" id="SFH93503.1"/>
    </source>
</evidence>
<evidence type="ECO:0000256" key="4">
    <source>
        <dbReference type="ARBA" id="ARBA00022475"/>
    </source>
</evidence>
<dbReference type="PROSITE" id="PS50893">
    <property type="entry name" value="ABC_TRANSPORTER_2"/>
    <property type="match status" value="1"/>
</dbReference>
<dbReference type="AlphaFoldDB" id="A0A1I3E3X6"/>
<dbReference type="GO" id="GO:0005886">
    <property type="term" value="C:plasma membrane"/>
    <property type="evidence" value="ECO:0007669"/>
    <property type="project" value="UniProtKB-SubCell"/>
</dbReference>
<keyword evidence="4" id="KW-1003">Cell membrane</keyword>
<dbReference type="InterPro" id="IPR003593">
    <property type="entry name" value="AAA+_ATPase"/>
</dbReference>
<dbReference type="Gene3D" id="3.40.50.300">
    <property type="entry name" value="P-loop containing nucleotide triphosphate hydrolases"/>
    <property type="match status" value="1"/>
</dbReference>
<reference evidence="11" key="1">
    <citation type="submission" date="2016-10" db="EMBL/GenBank/DDBJ databases">
        <authorList>
            <person name="Varghese N."/>
            <person name="Submissions S."/>
        </authorList>
    </citation>
    <scope>NUCLEOTIDE SEQUENCE [LARGE SCALE GENOMIC DNA]</scope>
    <source>
        <strain evidence="11">Z-7934</strain>
    </source>
</reference>
<gene>
    <name evidence="10" type="ORF">SAMN05192551_104224</name>
</gene>
<dbReference type="STRING" id="69895.SAMN05192551_104224"/>
<dbReference type="GO" id="GO:0005524">
    <property type="term" value="F:ATP binding"/>
    <property type="evidence" value="ECO:0007669"/>
    <property type="project" value="UniProtKB-KW"/>
</dbReference>
<dbReference type="OrthoDB" id="9804819at2"/>
<sequence>MKAIKVQALSKKYGEKEAVKGIDFMVEDGEIFGFLGPNGAGKTSTINMLIGLLKSTSGTIEILGRNLETQKEAIQAEIGVVPDESNLYPEMSGLDNLTFCGSLYGMRKHDREKRALELLKIFQLEDVKDKAFKAYSRGMKRKLTIAAAMMHQPKILFLDEPTSGIDVASARQIRKMIEDLHQKGTTIFLTTHYLEEAERLCQRIAFIVDGNIVKTGSVETLKASLHDQSGLLLKLDQNMENLKQALQEELKLTKVEEINERSLKIVWPPEQELTPLFTFFRQKEVHILEAKRMEPTMEEVFVAITGIEHSEEKGGEA</sequence>
<dbReference type="GO" id="GO:0016887">
    <property type="term" value="F:ATP hydrolysis activity"/>
    <property type="evidence" value="ECO:0007669"/>
    <property type="project" value="InterPro"/>
</dbReference>
<evidence type="ECO:0000256" key="5">
    <source>
        <dbReference type="ARBA" id="ARBA00022741"/>
    </source>
</evidence>
<evidence type="ECO:0000256" key="8">
    <source>
        <dbReference type="ARBA" id="ARBA00023136"/>
    </source>
</evidence>
<proteinExistence type="inferred from homology"/>
<dbReference type="FunFam" id="3.40.50.300:FF:000589">
    <property type="entry name" value="ABC transporter, ATP-binding subunit"/>
    <property type="match status" value="1"/>
</dbReference>
<evidence type="ECO:0000256" key="7">
    <source>
        <dbReference type="ARBA" id="ARBA00022967"/>
    </source>
</evidence>
<dbReference type="SUPFAM" id="SSF52540">
    <property type="entry name" value="P-loop containing nucleoside triphosphate hydrolases"/>
    <property type="match status" value="1"/>
</dbReference>
<dbReference type="Pfam" id="PF00005">
    <property type="entry name" value="ABC_tran"/>
    <property type="match status" value="1"/>
</dbReference>
<keyword evidence="7" id="KW-1278">Translocase</keyword>